<keyword evidence="1" id="KW-1133">Transmembrane helix</keyword>
<feature type="transmembrane region" description="Helical" evidence="1">
    <location>
        <begin position="72"/>
        <end position="101"/>
    </location>
</feature>
<feature type="transmembrane region" description="Helical" evidence="1">
    <location>
        <begin position="17"/>
        <end position="37"/>
    </location>
</feature>
<keyword evidence="1" id="KW-0472">Membrane</keyword>
<dbReference type="Proteomes" id="UP000198864">
    <property type="component" value="Unassembled WGS sequence"/>
</dbReference>
<keyword evidence="1" id="KW-0812">Transmembrane</keyword>
<accession>A0A1C4UVY7</accession>
<organism evidence="2 3">
    <name type="scientific">Micromonospora saelicesensis</name>
    <dbReference type="NCBI Taxonomy" id="285676"/>
    <lineage>
        <taxon>Bacteria</taxon>
        <taxon>Bacillati</taxon>
        <taxon>Actinomycetota</taxon>
        <taxon>Actinomycetes</taxon>
        <taxon>Micromonosporales</taxon>
        <taxon>Micromonosporaceae</taxon>
        <taxon>Micromonospora</taxon>
    </lineage>
</organism>
<proteinExistence type="predicted"/>
<evidence type="ECO:0000313" key="3">
    <source>
        <dbReference type="Proteomes" id="UP000198864"/>
    </source>
</evidence>
<reference evidence="2 3" key="1">
    <citation type="submission" date="2016-06" db="EMBL/GenBank/DDBJ databases">
        <authorList>
            <person name="Kjaerup R.B."/>
            <person name="Dalgaard T.S."/>
            <person name="Juul-Madsen H.R."/>
        </authorList>
    </citation>
    <scope>NUCLEOTIDE SEQUENCE [LARGE SCALE GENOMIC DNA]</scope>
    <source>
        <strain evidence="2 3">DSM 44871</strain>
    </source>
</reference>
<evidence type="ECO:0000256" key="1">
    <source>
        <dbReference type="SAM" id="Phobius"/>
    </source>
</evidence>
<sequence>MTSVAQVTSYPRRAVRALIVAQFATIGAFLTVLLLYVGRMTSAGVGPAEMLTGAYDPKDMVPFGTAGLNPFLWLYAVVGVLYLTGAVLALPLAIVAVALVAREREALPRAIRSLLLAGAVGGLLVLVARFTPPLLDMHRWWLD</sequence>
<name>A0A1C4UVY7_9ACTN</name>
<protein>
    <submittedName>
        <fullName evidence="2">Uncharacterized protein</fullName>
    </submittedName>
</protein>
<dbReference type="EMBL" id="FMCR01000001">
    <property type="protein sequence ID" value="SCE75811.1"/>
    <property type="molecule type" value="Genomic_DNA"/>
</dbReference>
<gene>
    <name evidence="2" type="ORF">GA0070561_1411</name>
</gene>
<dbReference type="RefSeq" id="WP_091395752.1">
    <property type="nucleotide sequence ID" value="NZ_FMCR01000001.1"/>
</dbReference>
<evidence type="ECO:0000313" key="2">
    <source>
        <dbReference type="EMBL" id="SCE75811.1"/>
    </source>
</evidence>
<dbReference type="AlphaFoldDB" id="A0A1C4UVY7"/>
<feature type="transmembrane region" description="Helical" evidence="1">
    <location>
        <begin position="113"/>
        <end position="131"/>
    </location>
</feature>